<gene>
    <name evidence="1" type="ORF">SCLCIDRAFT_1215948</name>
</gene>
<evidence type="ECO:0000313" key="2">
    <source>
        <dbReference type="Proteomes" id="UP000053989"/>
    </source>
</evidence>
<dbReference type="HOGENOM" id="CLU_2559657_0_0_1"/>
<dbReference type="AlphaFoldDB" id="A0A0C3DLD1"/>
<sequence length="82" mass="9607">MLYILTKYGRRTIPFNYWINDTVHEAYDWLNVPPLDLPLDPPLVGLQLLSPQTAEWHLLKAIATHFVVEAVFKYQALKREDV</sequence>
<dbReference type="InParanoid" id="A0A0C3DLD1"/>
<reference evidence="2" key="2">
    <citation type="submission" date="2015-01" db="EMBL/GenBank/DDBJ databases">
        <title>Evolutionary Origins and Diversification of the Mycorrhizal Mutualists.</title>
        <authorList>
            <consortium name="DOE Joint Genome Institute"/>
            <consortium name="Mycorrhizal Genomics Consortium"/>
            <person name="Kohler A."/>
            <person name="Kuo A."/>
            <person name="Nagy L.G."/>
            <person name="Floudas D."/>
            <person name="Copeland A."/>
            <person name="Barry K.W."/>
            <person name="Cichocki N."/>
            <person name="Veneault-Fourrey C."/>
            <person name="LaButti K."/>
            <person name="Lindquist E.A."/>
            <person name="Lipzen A."/>
            <person name="Lundell T."/>
            <person name="Morin E."/>
            <person name="Murat C."/>
            <person name="Riley R."/>
            <person name="Ohm R."/>
            <person name="Sun H."/>
            <person name="Tunlid A."/>
            <person name="Henrissat B."/>
            <person name="Grigoriev I.V."/>
            <person name="Hibbett D.S."/>
            <person name="Martin F."/>
        </authorList>
    </citation>
    <scope>NUCLEOTIDE SEQUENCE [LARGE SCALE GENOMIC DNA]</scope>
    <source>
        <strain evidence="2">Foug A</strain>
    </source>
</reference>
<accession>A0A0C3DLD1</accession>
<evidence type="ECO:0000313" key="1">
    <source>
        <dbReference type="EMBL" id="KIM61490.1"/>
    </source>
</evidence>
<name>A0A0C3DLD1_9AGAM</name>
<organism evidence="1 2">
    <name type="scientific">Scleroderma citrinum Foug A</name>
    <dbReference type="NCBI Taxonomy" id="1036808"/>
    <lineage>
        <taxon>Eukaryota</taxon>
        <taxon>Fungi</taxon>
        <taxon>Dikarya</taxon>
        <taxon>Basidiomycota</taxon>
        <taxon>Agaricomycotina</taxon>
        <taxon>Agaricomycetes</taxon>
        <taxon>Agaricomycetidae</taxon>
        <taxon>Boletales</taxon>
        <taxon>Sclerodermatineae</taxon>
        <taxon>Sclerodermataceae</taxon>
        <taxon>Scleroderma</taxon>
    </lineage>
</organism>
<dbReference type="Proteomes" id="UP000053989">
    <property type="component" value="Unassembled WGS sequence"/>
</dbReference>
<protein>
    <submittedName>
        <fullName evidence="1">Uncharacterized protein</fullName>
    </submittedName>
</protein>
<proteinExistence type="predicted"/>
<reference evidence="1 2" key="1">
    <citation type="submission" date="2014-04" db="EMBL/GenBank/DDBJ databases">
        <authorList>
            <consortium name="DOE Joint Genome Institute"/>
            <person name="Kuo A."/>
            <person name="Kohler A."/>
            <person name="Nagy L.G."/>
            <person name="Floudas D."/>
            <person name="Copeland A."/>
            <person name="Barry K.W."/>
            <person name="Cichocki N."/>
            <person name="Veneault-Fourrey C."/>
            <person name="LaButti K."/>
            <person name="Lindquist E.A."/>
            <person name="Lipzen A."/>
            <person name="Lundell T."/>
            <person name="Morin E."/>
            <person name="Murat C."/>
            <person name="Sun H."/>
            <person name="Tunlid A."/>
            <person name="Henrissat B."/>
            <person name="Grigoriev I.V."/>
            <person name="Hibbett D.S."/>
            <person name="Martin F."/>
            <person name="Nordberg H.P."/>
            <person name="Cantor M.N."/>
            <person name="Hua S.X."/>
        </authorList>
    </citation>
    <scope>NUCLEOTIDE SEQUENCE [LARGE SCALE GENOMIC DNA]</scope>
    <source>
        <strain evidence="1 2">Foug A</strain>
    </source>
</reference>
<dbReference type="EMBL" id="KN822051">
    <property type="protein sequence ID" value="KIM61490.1"/>
    <property type="molecule type" value="Genomic_DNA"/>
</dbReference>
<keyword evidence="2" id="KW-1185">Reference proteome</keyword>